<dbReference type="Proteomes" id="UP000518752">
    <property type="component" value="Unassembled WGS sequence"/>
</dbReference>
<dbReference type="AlphaFoldDB" id="A0A8H5I019"/>
<reference evidence="3 4" key="1">
    <citation type="journal article" date="2020" name="ISME J.">
        <title>Uncovering the hidden diversity of litter-decomposition mechanisms in mushroom-forming fungi.</title>
        <authorList>
            <person name="Floudas D."/>
            <person name="Bentzer J."/>
            <person name="Ahren D."/>
            <person name="Johansson T."/>
            <person name="Persson P."/>
            <person name="Tunlid A."/>
        </authorList>
    </citation>
    <scope>NUCLEOTIDE SEQUENCE [LARGE SCALE GENOMIC DNA]</scope>
    <source>
        <strain evidence="3 4">CBS 406.79</strain>
    </source>
</reference>
<evidence type="ECO:0000313" key="4">
    <source>
        <dbReference type="Proteomes" id="UP000518752"/>
    </source>
</evidence>
<dbReference type="Pfam" id="PF00505">
    <property type="entry name" value="HMG_box"/>
    <property type="match status" value="1"/>
</dbReference>
<gene>
    <name evidence="3" type="ORF">D9757_002226</name>
</gene>
<dbReference type="Gene3D" id="1.10.30.10">
    <property type="entry name" value="High mobility group box domain"/>
    <property type="match status" value="1"/>
</dbReference>
<feature type="region of interest" description="Disordered" evidence="1">
    <location>
        <begin position="80"/>
        <end position="147"/>
    </location>
</feature>
<feature type="compositionally biased region" description="Low complexity" evidence="1">
    <location>
        <begin position="121"/>
        <end position="131"/>
    </location>
</feature>
<dbReference type="SUPFAM" id="SSF47095">
    <property type="entry name" value="HMG-box"/>
    <property type="match status" value="1"/>
</dbReference>
<dbReference type="OrthoDB" id="667577at2759"/>
<proteinExistence type="predicted"/>
<name>A0A8H5I019_9AGAR</name>
<dbReference type="InterPro" id="IPR009071">
    <property type="entry name" value="HMG_box_dom"/>
</dbReference>
<evidence type="ECO:0000256" key="1">
    <source>
        <dbReference type="SAM" id="MobiDB-lite"/>
    </source>
</evidence>
<feature type="domain" description="HMG box" evidence="2">
    <location>
        <begin position="63"/>
        <end position="104"/>
    </location>
</feature>
<evidence type="ECO:0000313" key="3">
    <source>
        <dbReference type="EMBL" id="KAF5392516.1"/>
    </source>
</evidence>
<evidence type="ECO:0000259" key="2">
    <source>
        <dbReference type="Pfam" id="PF00505"/>
    </source>
</evidence>
<protein>
    <recommendedName>
        <fullName evidence="2">HMG box domain-containing protein</fullName>
    </recommendedName>
</protein>
<dbReference type="InterPro" id="IPR036910">
    <property type="entry name" value="HMG_box_dom_sf"/>
</dbReference>
<feature type="compositionally biased region" description="Low complexity" evidence="1">
    <location>
        <begin position="41"/>
        <end position="58"/>
    </location>
</feature>
<comment type="caution">
    <text evidence="3">The sequence shown here is derived from an EMBL/GenBank/DDBJ whole genome shotgun (WGS) entry which is preliminary data.</text>
</comment>
<dbReference type="CDD" id="cd00084">
    <property type="entry name" value="HMG-box_SF"/>
    <property type="match status" value="1"/>
</dbReference>
<dbReference type="EMBL" id="JAACJN010000005">
    <property type="protein sequence ID" value="KAF5392516.1"/>
    <property type="molecule type" value="Genomic_DNA"/>
</dbReference>
<feature type="region of interest" description="Disordered" evidence="1">
    <location>
        <begin position="41"/>
        <end position="67"/>
    </location>
</feature>
<organism evidence="3 4">
    <name type="scientific">Collybiopsis confluens</name>
    <dbReference type="NCBI Taxonomy" id="2823264"/>
    <lineage>
        <taxon>Eukaryota</taxon>
        <taxon>Fungi</taxon>
        <taxon>Dikarya</taxon>
        <taxon>Basidiomycota</taxon>
        <taxon>Agaricomycotina</taxon>
        <taxon>Agaricomycetes</taxon>
        <taxon>Agaricomycetidae</taxon>
        <taxon>Agaricales</taxon>
        <taxon>Marasmiineae</taxon>
        <taxon>Omphalotaceae</taxon>
        <taxon>Collybiopsis</taxon>
    </lineage>
</organism>
<keyword evidence="4" id="KW-1185">Reference proteome</keyword>
<accession>A0A8H5I019</accession>
<sequence length="147" mass="15525">MTVAVLLRPINGCGLSGLSKFYFLFCNLHLLRFTMPKAASAKTSKAATSKANAKSSKTGGKEKRAPTAYNIFISNHMSEWKASNPGSKNKDAMKALGAMWATSEENPNRGKPSTKKSKGRAAPASSSPTSSRQAKDDAPSSDGIDVA</sequence>